<accession>A0ABP0TS79</accession>
<evidence type="ECO:0000259" key="2">
    <source>
        <dbReference type="PROSITE" id="PS50181"/>
    </source>
</evidence>
<dbReference type="InterPro" id="IPR036047">
    <property type="entry name" value="F-box-like_dom_sf"/>
</dbReference>
<dbReference type="Proteomes" id="UP001497512">
    <property type="component" value="Chromosome 14"/>
</dbReference>
<dbReference type="InterPro" id="IPR001810">
    <property type="entry name" value="F-box_dom"/>
</dbReference>
<organism evidence="3 4">
    <name type="scientific">Sphagnum troendelagicum</name>
    <dbReference type="NCBI Taxonomy" id="128251"/>
    <lineage>
        <taxon>Eukaryota</taxon>
        <taxon>Viridiplantae</taxon>
        <taxon>Streptophyta</taxon>
        <taxon>Embryophyta</taxon>
        <taxon>Bryophyta</taxon>
        <taxon>Sphagnophytina</taxon>
        <taxon>Sphagnopsida</taxon>
        <taxon>Sphagnales</taxon>
        <taxon>Sphagnaceae</taxon>
        <taxon>Sphagnum</taxon>
    </lineage>
</organism>
<proteinExistence type="predicted"/>
<dbReference type="Pfam" id="PF12937">
    <property type="entry name" value="F-box-like"/>
    <property type="match status" value="1"/>
</dbReference>
<keyword evidence="4" id="KW-1185">Reference proteome</keyword>
<dbReference type="PANTHER" id="PTHR47124">
    <property type="entry name" value="F-BOX PROTEIN SKIP8"/>
    <property type="match status" value="1"/>
</dbReference>
<dbReference type="CDD" id="cd22117">
    <property type="entry name" value="F-box_FBXL4"/>
    <property type="match status" value="1"/>
</dbReference>
<feature type="domain" description="F-box" evidence="2">
    <location>
        <begin position="95"/>
        <end position="141"/>
    </location>
</feature>
<keyword evidence="1" id="KW-0472">Membrane</keyword>
<protein>
    <recommendedName>
        <fullName evidence="2">F-box domain-containing protein</fullName>
    </recommendedName>
</protein>
<name>A0ABP0TS79_9BRYO</name>
<evidence type="ECO:0000256" key="1">
    <source>
        <dbReference type="SAM" id="Phobius"/>
    </source>
</evidence>
<gene>
    <name evidence="3" type="ORF">CSSPTR1EN2_LOCUS7046</name>
</gene>
<dbReference type="Gene3D" id="1.20.1280.50">
    <property type="match status" value="1"/>
</dbReference>
<reference evidence="3" key="1">
    <citation type="submission" date="2024-02" db="EMBL/GenBank/DDBJ databases">
        <authorList>
            <consortium name="ELIXIR-Norway"/>
            <consortium name="Elixir Norway"/>
        </authorList>
    </citation>
    <scope>NUCLEOTIDE SEQUENCE</scope>
</reference>
<dbReference type="SMART" id="SM00256">
    <property type="entry name" value="FBOX"/>
    <property type="match status" value="1"/>
</dbReference>
<keyword evidence="1" id="KW-0812">Transmembrane</keyword>
<feature type="transmembrane region" description="Helical" evidence="1">
    <location>
        <begin position="23"/>
        <end position="45"/>
    </location>
</feature>
<dbReference type="InterPro" id="IPR037401">
    <property type="entry name" value="SnoaL-like"/>
</dbReference>
<dbReference type="SUPFAM" id="SSF81383">
    <property type="entry name" value="F-box domain"/>
    <property type="match status" value="1"/>
</dbReference>
<evidence type="ECO:0000313" key="3">
    <source>
        <dbReference type="EMBL" id="CAK9203758.1"/>
    </source>
</evidence>
<dbReference type="Pfam" id="PF13474">
    <property type="entry name" value="SnoaL_3"/>
    <property type="match status" value="1"/>
</dbReference>
<dbReference type="InterPro" id="IPR032710">
    <property type="entry name" value="NTF2-like_dom_sf"/>
</dbReference>
<dbReference type="InterPro" id="IPR044260">
    <property type="entry name" value="SKIP8-like"/>
</dbReference>
<keyword evidence="1" id="KW-1133">Transmembrane helix</keyword>
<dbReference type="Gene3D" id="3.10.450.50">
    <property type="match status" value="1"/>
</dbReference>
<dbReference type="PANTHER" id="PTHR47124:SF1">
    <property type="entry name" value="F-BOX PROTEIN SKIP8"/>
    <property type="match status" value="1"/>
</dbReference>
<dbReference type="SUPFAM" id="SSF54427">
    <property type="entry name" value="NTF2-like"/>
    <property type="match status" value="1"/>
</dbReference>
<dbReference type="EMBL" id="OZ019906">
    <property type="protein sequence ID" value="CAK9203758.1"/>
    <property type="molecule type" value="Genomic_DNA"/>
</dbReference>
<dbReference type="PROSITE" id="PS50181">
    <property type="entry name" value="FBOX"/>
    <property type="match status" value="1"/>
</dbReference>
<evidence type="ECO:0000313" key="4">
    <source>
        <dbReference type="Proteomes" id="UP001497512"/>
    </source>
</evidence>
<sequence>MTGTQANYVFTSECYYFIHLKEYLLLAVAIFVSFVFVVWLANLLLRANQRLSSISRREKRQLLLHHPNTAALLSTCATTNGSLPHKDEKGNDQPASMMEQLVPEIMQHTLSYLDYRSLCNMSMTCSVLRRVANDDSVWKAVFHKDFTAEQDAVVPPNEWKAHYSVTKAVADVNMSFYKKFKAKSLRGMGSIWLQADYVKCIHPGGELLSGYDMVMENWKVVFNWIQHFDFSLDEVRVRVRGDVAWVTVKEFVNASVPLLSTNCFELHNGEWLMVHRHSSPQMEAGGVDFGQIG</sequence>